<accession>A0A494Y834</accession>
<dbReference type="Gene3D" id="3.30.457.10">
    <property type="entry name" value="Copper amine oxidase-like, N-terminal domain"/>
    <property type="match status" value="1"/>
</dbReference>
<gene>
    <name evidence="3" type="ORF">D7Z26_01795</name>
</gene>
<dbReference type="SUPFAM" id="SSF55383">
    <property type="entry name" value="Copper amine oxidase, domain N"/>
    <property type="match status" value="1"/>
</dbReference>
<dbReference type="Pfam" id="PF13620">
    <property type="entry name" value="CarboxypepD_reg"/>
    <property type="match status" value="1"/>
</dbReference>
<dbReference type="EMBL" id="RBZM01000001">
    <property type="protein sequence ID" value="RKP58253.1"/>
    <property type="molecule type" value="Genomic_DNA"/>
</dbReference>
<evidence type="ECO:0000313" key="3">
    <source>
        <dbReference type="EMBL" id="RKP58253.1"/>
    </source>
</evidence>
<evidence type="ECO:0000256" key="1">
    <source>
        <dbReference type="SAM" id="SignalP"/>
    </source>
</evidence>
<sequence length="616" mass="66686">MRLKLIANLLGVVMLALAAAPVAQADGAAQNISVYINGSAVTMPAKPYIDKGVTMVPFRAIFDALRLTVAWDKSTQTVEGLNSWTRIKLSVGSGSAKVNGIDMALQTPAEIKNGSIYVPLRFVGEATGNVVKWDAAARRIDIRAGNTLKGQVFNIDGSTVGSGKHVRLFKMDGEELVRAGEVQTSRNGEFHFENLAAGTDYFVQGKWPDDADIGTCWFQFRAYGNCARLTTAPAHQASFQILSPDGIPLFNQLKPLSIAENGSVIDLLDRPVLEYVADQLQDGHTYTVTVNNPLDWSERYTPPEPYTFTYHDGDVIRHQFMMSQLKLSPVQVSGQLTDETGNPLGGFTVKISPDSGTSVVPDVYTKTDGRFAIRGLIPGQSYMLEVKAPRRASHASGKTVFEKPAIGNLMSLSKVITYDGTSLDLGNLKMNRIQMIARIVDGEGNPLNGFSLLQDANGSNAGQTDLLFDGYVAAGGMMEGNTYTWKALSVNFYPINGINFMSTIKSSPAYYTFVYEPGLGEHTFTTIFGDKSISGIVNSKDGRTEVGASVTVEFTNGDSVVRTVTVTSDGNGRYYIPMQANKTGRIYAVSADGMRKSSKIEFDSSLVNTLPGLVLQ</sequence>
<organism evidence="3 4">
    <name type="scientific">Cohnella endophytica</name>
    <dbReference type="NCBI Taxonomy" id="2419778"/>
    <lineage>
        <taxon>Bacteria</taxon>
        <taxon>Bacillati</taxon>
        <taxon>Bacillota</taxon>
        <taxon>Bacilli</taxon>
        <taxon>Bacillales</taxon>
        <taxon>Paenibacillaceae</taxon>
        <taxon>Cohnella</taxon>
    </lineage>
</organism>
<reference evidence="3 4" key="1">
    <citation type="submission" date="2018-10" db="EMBL/GenBank/DDBJ databases">
        <title>Cohnella sp. M2MS4P-1, whole genome shotgun sequence.</title>
        <authorList>
            <person name="Tuo L."/>
        </authorList>
    </citation>
    <scope>NUCLEOTIDE SEQUENCE [LARGE SCALE GENOMIC DNA]</scope>
    <source>
        <strain evidence="3 4">M2MS4P-1</strain>
    </source>
</reference>
<feature type="chain" id="PRO_5019814299" description="Copper amine oxidase-like N-terminal domain-containing protein" evidence="1">
    <location>
        <begin position="26"/>
        <end position="616"/>
    </location>
</feature>
<dbReference type="InterPro" id="IPR036582">
    <property type="entry name" value="Mao_N_sf"/>
</dbReference>
<comment type="caution">
    <text evidence="3">The sequence shown here is derived from an EMBL/GenBank/DDBJ whole genome shotgun (WGS) entry which is preliminary data.</text>
</comment>
<keyword evidence="4" id="KW-1185">Reference proteome</keyword>
<dbReference type="OrthoDB" id="9794671at2"/>
<dbReference type="SUPFAM" id="SSF49464">
    <property type="entry name" value="Carboxypeptidase regulatory domain-like"/>
    <property type="match status" value="1"/>
</dbReference>
<dbReference type="InterPro" id="IPR012854">
    <property type="entry name" value="Cu_amine_oxidase-like_N"/>
</dbReference>
<evidence type="ECO:0000259" key="2">
    <source>
        <dbReference type="Pfam" id="PF07833"/>
    </source>
</evidence>
<proteinExistence type="predicted"/>
<dbReference type="RefSeq" id="WP_120974178.1">
    <property type="nucleotide sequence ID" value="NZ_RBZM01000001.1"/>
</dbReference>
<dbReference type="Gene3D" id="2.60.40.1120">
    <property type="entry name" value="Carboxypeptidase-like, regulatory domain"/>
    <property type="match status" value="1"/>
</dbReference>
<dbReference type="Proteomes" id="UP000282076">
    <property type="component" value="Unassembled WGS sequence"/>
</dbReference>
<name>A0A494Y834_9BACL</name>
<feature type="signal peptide" evidence="1">
    <location>
        <begin position="1"/>
        <end position="25"/>
    </location>
</feature>
<keyword evidence="1" id="KW-0732">Signal</keyword>
<protein>
    <recommendedName>
        <fullName evidence="2">Copper amine oxidase-like N-terminal domain-containing protein</fullName>
    </recommendedName>
</protein>
<evidence type="ECO:0000313" key="4">
    <source>
        <dbReference type="Proteomes" id="UP000282076"/>
    </source>
</evidence>
<dbReference type="Pfam" id="PF07833">
    <property type="entry name" value="Cu_amine_oxidN1"/>
    <property type="match status" value="1"/>
</dbReference>
<dbReference type="AlphaFoldDB" id="A0A494Y834"/>
<dbReference type="InterPro" id="IPR008969">
    <property type="entry name" value="CarboxyPept-like_regulatory"/>
</dbReference>
<feature type="domain" description="Copper amine oxidase-like N-terminal" evidence="2">
    <location>
        <begin position="35"/>
        <end position="141"/>
    </location>
</feature>